<sequence length="103" mass="10852">MVGLTVLFSCLRSPTSQPQLRGLLQLDCIPYCWCPPPISGIAAATGTADLTATATGGSIDNKGGEHGPLELYVSNLPWNLVKALLEVEVEPRAPPDVPSRPSL</sequence>
<protein>
    <submittedName>
        <fullName evidence="1">Uncharacterized protein</fullName>
    </submittedName>
</protein>
<dbReference type="EMBL" id="JAHRIQ010077848">
    <property type="protein sequence ID" value="MEQ2246344.1"/>
    <property type="molecule type" value="Genomic_DNA"/>
</dbReference>
<proteinExistence type="predicted"/>
<evidence type="ECO:0000313" key="1">
    <source>
        <dbReference type="EMBL" id="MEQ2246344.1"/>
    </source>
</evidence>
<organism evidence="1 2">
    <name type="scientific">Ilyodon furcidens</name>
    <name type="common">goldbreast splitfin</name>
    <dbReference type="NCBI Taxonomy" id="33524"/>
    <lineage>
        <taxon>Eukaryota</taxon>
        <taxon>Metazoa</taxon>
        <taxon>Chordata</taxon>
        <taxon>Craniata</taxon>
        <taxon>Vertebrata</taxon>
        <taxon>Euteleostomi</taxon>
        <taxon>Actinopterygii</taxon>
        <taxon>Neopterygii</taxon>
        <taxon>Teleostei</taxon>
        <taxon>Neoteleostei</taxon>
        <taxon>Acanthomorphata</taxon>
        <taxon>Ovalentaria</taxon>
        <taxon>Atherinomorphae</taxon>
        <taxon>Cyprinodontiformes</taxon>
        <taxon>Goodeidae</taxon>
        <taxon>Ilyodon</taxon>
    </lineage>
</organism>
<gene>
    <name evidence="1" type="ORF">ILYODFUR_037494</name>
</gene>
<accession>A0ABV0UNT9</accession>
<keyword evidence="2" id="KW-1185">Reference proteome</keyword>
<comment type="caution">
    <text evidence="1">The sequence shown here is derived from an EMBL/GenBank/DDBJ whole genome shotgun (WGS) entry which is preliminary data.</text>
</comment>
<reference evidence="1 2" key="1">
    <citation type="submission" date="2021-06" db="EMBL/GenBank/DDBJ databases">
        <authorList>
            <person name="Palmer J.M."/>
        </authorList>
    </citation>
    <scope>NUCLEOTIDE SEQUENCE [LARGE SCALE GENOMIC DNA]</scope>
    <source>
        <strain evidence="2">if_2019</strain>
        <tissue evidence="1">Muscle</tissue>
    </source>
</reference>
<evidence type="ECO:0000313" key="2">
    <source>
        <dbReference type="Proteomes" id="UP001482620"/>
    </source>
</evidence>
<dbReference type="Proteomes" id="UP001482620">
    <property type="component" value="Unassembled WGS sequence"/>
</dbReference>
<name>A0ABV0UNT9_9TELE</name>